<reference evidence="2" key="1">
    <citation type="submission" date="2013-12" db="EMBL/GenBank/DDBJ databases">
        <authorList>
            <person name="Aslett M."/>
        </authorList>
    </citation>
    <scope>NUCLEOTIDE SEQUENCE [LARGE SCALE GENOMIC DNA]</scope>
    <source>
        <strain evidence="2">Lindley</strain>
    </source>
</reference>
<name>A0A183C2B8_GLOPA</name>
<feature type="compositionally biased region" description="Polar residues" evidence="1">
    <location>
        <begin position="298"/>
        <end position="313"/>
    </location>
</feature>
<accession>A0A183C2B8</accession>
<proteinExistence type="predicted"/>
<dbReference type="Proteomes" id="UP000050741">
    <property type="component" value="Unassembled WGS sequence"/>
</dbReference>
<reference evidence="2" key="2">
    <citation type="submission" date="2014-05" db="EMBL/GenBank/DDBJ databases">
        <title>The genome and life-stage specific transcriptomes of Globodera pallida elucidate key aspects of plant parasitism by a cyst nematode.</title>
        <authorList>
            <person name="Cotton J.A."/>
            <person name="Lilley C.J."/>
            <person name="Jones L.M."/>
            <person name="Kikuchi T."/>
            <person name="Reid A.J."/>
            <person name="Thorpe P."/>
            <person name="Tsai I.J."/>
            <person name="Beasley H."/>
            <person name="Blok V."/>
            <person name="Cock P.J.A."/>
            <person name="Van den Akker S.E."/>
            <person name="Holroyd N."/>
            <person name="Hunt M."/>
            <person name="Mantelin S."/>
            <person name="Naghra H."/>
            <person name="Pain A."/>
            <person name="Palomares-Rius J.E."/>
            <person name="Zarowiecki M."/>
            <person name="Berriman M."/>
            <person name="Jones J.T."/>
            <person name="Urwin P.E."/>
        </authorList>
    </citation>
    <scope>NUCLEOTIDE SEQUENCE [LARGE SCALE GENOMIC DNA]</scope>
    <source>
        <strain evidence="2">Lindley</strain>
    </source>
</reference>
<dbReference type="WBParaSite" id="GPLIN_000701200">
    <property type="protein sequence ID" value="GPLIN_000701200"/>
    <property type="gene ID" value="GPLIN_000701200"/>
</dbReference>
<feature type="region of interest" description="Disordered" evidence="1">
    <location>
        <begin position="32"/>
        <end position="55"/>
    </location>
</feature>
<evidence type="ECO:0000313" key="2">
    <source>
        <dbReference type="Proteomes" id="UP000050741"/>
    </source>
</evidence>
<feature type="compositionally biased region" description="Low complexity" evidence="1">
    <location>
        <begin position="32"/>
        <end position="52"/>
    </location>
</feature>
<reference evidence="3" key="3">
    <citation type="submission" date="2016-06" db="UniProtKB">
        <authorList>
            <consortium name="WormBaseParasite"/>
        </authorList>
    </citation>
    <scope>IDENTIFICATION</scope>
</reference>
<organism evidence="2 3">
    <name type="scientific">Globodera pallida</name>
    <name type="common">Potato cyst nematode worm</name>
    <name type="synonym">Heterodera pallida</name>
    <dbReference type="NCBI Taxonomy" id="36090"/>
    <lineage>
        <taxon>Eukaryota</taxon>
        <taxon>Metazoa</taxon>
        <taxon>Ecdysozoa</taxon>
        <taxon>Nematoda</taxon>
        <taxon>Chromadorea</taxon>
        <taxon>Rhabditida</taxon>
        <taxon>Tylenchina</taxon>
        <taxon>Tylenchomorpha</taxon>
        <taxon>Tylenchoidea</taxon>
        <taxon>Heteroderidae</taxon>
        <taxon>Heteroderinae</taxon>
        <taxon>Globodera</taxon>
    </lineage>
</organism>
<feature type="compositionally biased region" description="Low complexity" evidence="1">
    <location>
        <begin position="262"/>
        <end position="294"/>
    </location>
</feature>
<feature type="region of interest" description="Disordered" evidence="1">
    <location>
        <begin position="156"/>
        <end position="313"/>
    </location>
</feature>
<protein>
    <submittedName>
        <fullName evidence="3">Chitin-binding type-2 domain-containing protein</fullName>
    </submittedName>
</protein>
<feature type="region of interest" description="Disordered" evidence="1">
    <location>
        <begin position="105"/>
        <end position="124"/>
    </location>
</feature>
<evidence type="ECO:0000313" key="3">
    <source>
        <dbReference type="WBParaSite" id="GPLIN_000701200"/>
    </source>
</evidence>
<dbReference type="AlphaFoldDB" id="A0A183C2B8"/>
<sequence length="456" mass="52130">MSYFSDHRRKFVLLRLIVVLFGYVHRTSSDSQQKDQQLQSVASTSETSAAEEPLVSTIPSLDRLPDLLIINPTFEPPQSQIPRQSVTRRELLLRTLQLRQRPVEVPKESHPFVPRAQPLPVSGGQWFRTDGKRREVNVQNTAGIDVPFETQQQLFNGGAERSVKKRTKGKKEVPISPMDKLWSNRPPQLRPKADRPTPQARLALPTTNSDGRLRLKQQREVSSMEAADSLNQQRIQLQSPTEVELRGSQQSLQYPQPPPYQFLPYPQTQQQQQQQLPYQQQQQPFQQRAPFLLPSPEGNDNNNYRQSAAESSNNLVYQQQQIAHFSEQHTNQQKPQQNAVSRRLNFYFTPSATTVNSDFTFAPGSPGLACLYGFPVPKYNTPRKRCIPDHPMCGIQFTCVMDVHAVDERGRELEQWWTQPTGWDGAQQQTFGAVSGARTEWGEQQQQQRQNGGWAQ</sequence>
<feature type="region of interest" description="Disordered" evidence="1">
    <location>
        <begin position="431"/>
        <end position="456"/>
    </location>
</feature>
<keyword evidence="2" id="KW-1185">Reference proteome</keyword>
<feature type="compositionally biased region" description="Polar residues" evidence="1">
    <location>
        <begin position="229"/>
        <end position="241"/>
    </location>
</feature>
<evidence type="ECO:0000256" key="1">
    <source>
        <dbReference type="SAM" id="MobiDB-lite"/>
    </source>
</evidence>